<comment type="similarity">
    <text evidence="3 10">Belongs to the FKBP-type PPIase family.</text>
</comment>
<dbReference type="Gene3D" id="3.10.50.40">
    <property type="match status" value="1"/>
</dbReference>
<comment type="caution">
    <text evidence="12">The sequence shown here is derived from an EMBL/GenBank/DDBJ whole genome shotgun (WGS) entry which is preliminary data.</text>
</comment>
<comment type="function">
    <text evidence="8">Also involved in hydrogenase metallocenter assembly, probably by participating in the nickel insertion step. This function in hydrogenase biosynthesis requires chaperone activity and the presence of the metal-binding domain, but not PPIase activity.</text>
</comment>
<dbReference type="EC" id="5.2.1.8" evidence="10"/>
<dbReference type="EMBL" id="JAFKCT010000003">
    <property type="protein sequence ID" value="MBN7811283.1"/>
    <property type="molecule type" value="Genomic_DNA"/>
</dbReference>
<evidence type="ECO:0000256" key="6">
    <source>
        <dbReference type="ARBA" id="ARBA00023186"/>
    </source>
</evidence>
<feature type="domain" description="PPIase FKBP-type" evidence="11">
    <location>
        <begin position="7"/>
        <end position="88"/>
    </location>
</feature>
<evidence type="ECO:0000313" key="12">
    <source>
        <dbReference type="EMBL" id="MBN7811283.1"/>
    </source>
</evidence>
<dbReference type="Pfam" id="PF00254">
    <property type="entry name" value="FKBP_C"/>
    <property type="match status" value="1"/>
</dbReference>
<dbReference type="GO" id="GO:0016853">
    <property type="term" value="F:isomerase activity"/>
    <property type="evidence" value="ECO:0007669"/>
    <property type="project" value="UniProtKB-KW"/>
</dbReference>
<dbReference type="InterPro" id="IPR001179">
    <property type="entry name" value="PPIase_FKBP_dom"/>
</dbReference>
<organism evidence="12 13">
    <name type="scientific">Algoriphagus oliviformis</name>
    <dbReference type="NCBI Taxonomy" id="2811231"/>
    <lineage>
        <taxon>Bacteria</taxon>
        <taxon>Pseudomonadati</taxon>
        <taxon>Bacteroidota</taxon>
        <taxon>Cytophagia</taxon>
        <taxon>Cytophagales</taxon>
        <taxon>Cyclobacteriaceae</taxon>
        <taxon>Algoriphagus</taxon>
    </lineage>
</organism>
<name>A0ABS3C2E3_9BACT</name>
<gene>
    <name evidence="12" type="ORF">J0A68_09960</name>
</gene>
<keyword evidence="5 9" id="KW-0697">Rotamase</keyword>
<reference evidence="12 13" key="1">
    <citation type="submission" date="2021-03" db="EMBL/GenBank/DDBJ databases">
        <title>novel species isolated from a fishpond in China.</title>
        <authorList>
            <person name="Lu H."/>
            <person name="Cai Z."/>
        </authorList>
    </citation>
    <scope>NUCLEOTIDE SEQUENCE [LARGE SCALE GENOMIC DNA]</scope>
    <source>
        <strain evidence="12 13">H41</strain>
    </source>
</reference>
<evidence type="ECO:0000256" key="8">
    <source>
        <dbReference type="ARBA" id="ARBA00037071"/>
    </source>
</evidence>
<dbReference type="RefSeq" id="WP_206578190.1">
    <property type="nucleotide sequence ID" value="NZ_JAFKCT010000003.1"/>
</dbReference>
<dbReference type="PANTHER" id="PTHR47861">
    <property type="entry name" value="FKBP-TYPE PEPTIDYL-PROLYL CIS-TRANS ISOMERASE SLYD"/>
    <property type="match status" value="1"/>
</dbReference>
<evidence type="ECO:0000256" key="1">
    <source>
        <dbReference type="ARBA" id="ARBA00000971"/>
    </source>
</evidence>
<keyword evidence="7 9" id="KW-0413">Isomerase</keyword>
<comment type="subcellular location">
    <subcellularLocation>
        <location evidence="2">Cytoplasm</location>
    </subcellularLocation>
</comment>
<keyword evidence="4" id="KW-0963">Cytoplasm</keyword>
<evidence type="ECO:0000313" key="13">
    <source>
        <dbReference type="Proteomes" id="UP000664317"/>
    </source>
</evidence>
<sequence>MMQAKKGDAVKVHYTGRLDDGSVFDSSQSREPLGFTLGDGNMIKGFDAAVYGMVIGDKKTVTIPAAEAYGERRDDMMIEVPRSQVPPNIQPEIGLQLVLQGGGGQPMQVTVVDLDEEKIVLDANHQLAGKDLIFDIELVAIS</sequence>
<evidence type="ECO:0000256" key="5">
    <source>
        <dbReference type="ARBA" id="ARBA00023110"/>
    </source>
</evidence>
<keyword evidence="13" id="KW-1185">Reference proteome</keyword>
<evidence type="ECO:0000259" key="11">
    <source>
        <dbReference type="PROSITE" id="PS50059"/>
    </source>
</evidence>
<keyword evidence="6" id="KW-0143">Chaperone</keyword>
<evidence type="ECO:0000256" key="10">
    <source>
        <dbReference type="RuleBase" id="RU003915"/>
    </source>
</evidence>
<proteinExistence type="inferred from homology"/>
<protein>
    <recommendedName>
        <fullName evidence="10">Peptidyl-prolyl cis-trans isomerase</fullName>
        <ecNumber evidence="10">5.2.1.8</ecNumber>
    </recommendedName>
</protein>
<dbReference type="PROSITE" id="PS50059">
    <property type="entry name" value="FKBP_PPIASE"/>
    <property type="match status" value="1"/>
</dbReference>
<dbReference type="PANTHER" id="PTHR47861:SF3">
    <property type="entry name" value="FKBP-TYPE PEPTIDYL-PROLYL CIS-TRANS ISOMERASE SLYD"/>
    <property type="match status" value="1"/>
</dbReference>
<dbReference type="SUPFAM" id="SSF54534">
    <property type="entry name" value="FKBP-like"/>
    <property type="match status" value="1"/>
</dbReference>
<evidence type="ECO:0000256" key="2">
    <source>
        <dbReference type="ARBA" id="ARBA00004496"/>
    </source>
</evidence>
<comment type="catalytic activity">
    <reaction evidence="1 9 10">
        <text>[protein]-peptidylproline (omega=180) = [protein]-peptidylproline (omega=0)</text>
        <dbReference type="Rhea" id="RHEA:16237"/>
        <dbReference type="Rhea" id="RHEA-COMP:10747"/>
        <dbReference type="Rhea" id="RHEA-COMP:10748"/>
        <dbReference type="ChEBI" id="CHEBI:83833"/>
        <dbReference type="ChEBI" id="CHEBI:83834"/>
        <dbReference type="EC" id="5.2.1.8"/>
    </reaction>
</comment>
<dbReference type="Proteomes" id="UP000664317">
    <property type="component" value="Unassembled WGS sequence"/>
</dbReference>
<dbReference type="InterPro" id="IPR046357">
    <property type="entry name" value="PPIase_dom_sf"/>
</dbReference>
<accession>A0ABS3C2E3</accession>
<evidence type="ECO:0000256" key="7">
    <source>
        <dbReference type="ARBA" id="ARBA00023235"/>
    </source>
</evidence>
<evidence type="ECO:0000256" key="9">
    <source>
        <dbReference type="PROSITE-ProRule" id="PRU00277"/>
    </source>
</evidence>
<evidence type="ECO:0000256" key="3">
    <source>
        <dbReference type="ARBA" id="ARBA00006577"/>
    </source>
</evidence>
<evidence type="ECO:0000256" key="4">
    <source>
        <dbReference type="ARBA" id="ARBA00022490"/>
    </source>
</evidence>